<dbReference type="PANTHER" id="PTHR28474:SF1">
    <property type="entry name" value="TRANSMEMBRANE PROTEIN 72"/>
    <property type="match status" value="1"/>
</dbReference>
<keyword evidence="4" id="KW-1185">Reference proteome</keyword>
<dbReference type="InterPro" id="IPR032055">
    <property type="entry name" value="TMEM72"/>
</dbReference>
<dbReference type="Pfam" id="PF16054">
    <property type="entry name" value="TMEM72"/>
    <property type="match status" value="1"/>
</dbReference>
<sequence length="173" mass="19158">MTGVGVDLTYHGHKMGVYILHDDAMDGGCLRCWDGVLWCGTWKKGLLYAIFGVAILLKPHRLWLSPASGVMLLLLASLYILLTFKTRKQAKDTLLQGREESYERFDEMPEVLDDTLPEPLPRRAYSDTHQPIHIAPSTSGSSNAASTSRTSTGVTRTHALVDGFGDQEIILEI</sequence>
<feature type="region of interest" description="Disordered" evidence="1">
    <location>
        <begin position="131"/>
        <end position="152"/>
    </location>
</feature>
<organism evidence="3 4">
    <name type="scientific">Ladona fulva</name>
    <name type="common">Scarce chaser dragonfly</name>
    <name type="synonym">Libellula fulva</name>
    <dbReference type="NCBI Taxonomy" id="123851"/>
    <lineage>
        <taxon>Eukaryota</taxon>
        <taxon>Metazoa</taxon>
        <taxon>Ecdysozoa</taxon>
        <taxon>Arthropoda</taxon>
        <taxon>Hexapoda</taxon>
        <taxon>Insecta</taxon>
        <taxon>Pterygota</taxon>
        <taxon>Palaeoptera</taxon>
        <taxon>Odonata</taxon>
        <taxon>Epiprocta</taxon>
        <taxon>Anisoptera</taxon>
        <taxon>Libelluloidea</taxon>
        <taxon>Libellulidae</taxon>
        <taxon>Ladona</taxon>
    </lineage>
</organism>
<dbReference type="OrthoDB" id="5946061at2759"/>
<protein>
    <recommendedName>
        <fullName evidence="5">Transmembrane protein</fullName>
    </recommendedName>
</protein>
<gene>
    <name evidence="3" type="ORF">J437_LFUL009937</name>
</gene>
<feature type="compositionally biased region" description="Low complexity" evidence="1">
    <location>
        <begin position="137"/>
        <end position="152"/>
    </location>
</feature>
<accession>A0A8K0NXW2</accession>
<comment type="caution">
    <text evidence="3">The sequence shown here is derived from an EMBL/GenBank/DDBJ whole genome shotgun (WGS) entry which is preliminary data.</text>
</comment>
<reference evidence="3" key="1">
    <citation type="submission" date="2013-04" db="EMBL/GenBank/DDBJ databases">
        <authorList>
            <person name="Qu J."/>
            <person name="Murali S.C."/>
            <person name="Bandaranaike D."/>
            <person name="Bellair M."/>
            <person name="Blankenburg K."/>
            <person name="Chao H."/>
            <person name="Dinh H."/>
            <person name="Doddapaneni H."/>
            <person name="Downs B."/>
            <person name="Dugan-Rocha S."/>
            <person name="Elkadiri S."/>
            <person name="Gnanaolivu R.D."/>
            <person name="Hernandez B."/>
            <person name="Javaid M."/>
            <person name="Jayaseelan J.C."/>
            <person name="Lee S."/>
            <person name="Li M."/>
            <person name="Ming W."/>
            <person name="Munidasa M."/>
            <person name="Muniz J."/>
            <person name="Nguyen L."/>
            <person name="Ongeri F."/>
            <person name="Osuji N."/>
            <person name="Pu L.-L."/>
            <person name="Puazo M."/>
            <person name="Qu C."/>
            <person name="Quiroz J."/>
            <person name="Raj R."/>
            <person name="Weissenberger G."/>
            <person name="Xin Y."/>
            <person name="Zou X."/>
            <person name="Han Y."/>
            <person name="Richards S."/>
            <person name="Worley K."/>
            <person name="Muzny D."/>
            <person name="Gibbs R."/>
        </authorList>
    </citation>
    <scope>NUCLEOTIDE SEQUENCE</scope>
    <source>
        <strain evidence="3">Sampled in the wild</strain>
    </source>
</reference>
<feature type="transmembrane region" description="Helical" evidence="2">
    <location>
        <begin position="62"/>
        <end position="82"/>
    </location>
</feature>
<proteinExistence type="predicted"/>
<evidence type="ECO:0000313" key="4">
    <source>
        <dbReference type="Proteomes" id="UP000792457"/>
    </source>
</evidence>
<dbReference type="AlphaFoldDB" id="A0A8K0NXW2"/>
<dbReference type="Proteomes" id="UP000792457">
    <property type="component" value="Unassembled WGS sequence"/>
</dbReference>
<evidence type="ECO:0008006" key="5">
    <source>
        <dbReference type="Google" id="ProtNLM"/>
    </source>
</evidence>
<evidence type="ECO:0000256" key="2">
    <source>
        <dbReference type="SAM" id="Phobius"/>
    </source>
</evidence>
<name>A0A8K0NXW2_LADFU</name>
<dbReference type="PANTHER" id="PTHR28474">
    <property type="entry name" value="TRANSMEMBRANE PROTEIN 72"/>
    <property type="match status" value="1"/>
</dbReference>
<evidence type="ECO:0000256" key="1">
    <source>
        <dbReference type="SAM" id="MobiDB-lite"/>
    </source>
</evidence>
<reference evidence="3" key="2">
    <citation type="submission" date="2017-10" db="EMBL/GenBank/DDBJ databases">
        <title>Ladona fulva Genome sequencing and assembly.</title>
        <authorList>
            <person name="Murali S."/>
            <person name="Richards S."/>
            <person name="Bandaranaike D."/>
            <person name="Bellair M."/>
            <person name="Blankenburg K."/>
            <person name="Chao H."/>
            <person name="Dinh H."/>
            <person name="Doddapaneni H."/>
            <person name="Dugan-Rocha S."/>
            <person name="Elkadiri S."/>
            <person name="Gnanaolivu R."/>
            <person name="Hernandez B."/>
            <person name="Skinner E."/>
            <person name="Javaid M."/>
            <person name="Lee S."/>
            <person name="Li M."/>
            <person name="Ming W."/>
            <person name="Munidasa M."/>
            <person name="Muniz J."/>
            <person name="Nguyen L."/>
            <person name="Hughes D."/>
            <person name="Osuji N."/>
            <person name="Pu L.-L."/>
            <person name="Puazo M."/>
            <person name="Qu C."/>
            <person name="Quiroz J."/>
            <person name="Raj R."/>
            <person name="Weissenberger G."/>
            <person name="Xin Y."/>
            <person name="Zou X."/>
            <person name="Han Y."/>
            <person name="Worley K."/>
            <person name="Muzny D."/>
            <person name="Gibbs R."/>
        </authorList>
    </citation>
    <scope>NUCLEOTIDE SEQUENCE</scope>
    <source>
        <strain evidence="3">Sampled in the wild</strain>
    </source>
</reference>
<evidence type="ECO:0000313" key="3">
    <source>
        <dbReference type="EMBL" id="KAG8223834.1"/>
    </source>
</evidence>
<dbReference type="EMBL" id="KZ308176">
    <property type="protein sequence ID" value="KAG8223834.1"/>
    <property type="molecule type" value="Genomic_DNA"/>
</dbReference>
<keyword evidence="2" id="KW-0812">Transmembrane</keyword>
<keyword evidence="2" id="KW-1133">Transmembrane helix</keyword>
<keyword evidence="2" id="KW-0472">Membrane</keyword>